<sequence length="276" mass="30826">MAGTEDRVFDGDLIRASLFNPDADRLFVTFRQRVNDPGTFSGASPVHSFIRHNHAHLHLQSRHNDWYINADTLEIAKVLRNLTSRYRRVSAIGFSMGGYAALRFSKPLRLRQLVAVSPQFTISPRLLPGDARYRDCADGFDDALGSLDATARRSLQGVILCDPFKRLDVVNAEMIQTVFPKLRICRLGGGGHPASRVLRQGGHFGELQTLLLSDEVDPARVIALHRTSRRESDHYWSHIAKVAARRQRPELAEFAAERADRLVAVAQAGRNPPDAS</sequence>
<dbReference type="InterPro" id="IPR029058">
    <property type="entry name" value="AB_hydrolase_fold"/>
</dbReference>
<dbReference type="Gene3D" id="3.40.50.1820">
    <property type="entry name" value="alpha/beta hydrolase"/>
    <property type="match status" value="1"/>
</dbReference>
<accession>A0A1W1ZMX1</accession>
<dbReference type="Proteomes" id="UP000192330">
    <property type="component" value="Unassembled WGS sequence"/>
</dbReference>
<evidence type="ECO:0008006" key="3">
    <source>
        <dbReference type="Google" id="ProtNLM"/>
    </source>
</evidence>
<proteinExistence type="predicted"/>
<reference evidence="1 2" key="1">
    <citation type="submission" date="2017-04" db="EMBL/GenBank/DDBJ databases">
        <authorList>
            <person name="Afonso C.L."/>
            <person name="Miller P.J."/>
            <person name="Scott M.A."/>
            <person name="Spackman E."/>
            <person name="Goraichik I."/>
            <person name="Dimitrov K.M."/>
            <person name="Suarez D.L."/>
            <person name="Swayne D.E."/>
        </authorList>
    </citation>
    <scope>NUCLEOTIDE SEQUENCE [LARGE SCALE GENOMIC DNA]</scope>
    <source>
        <strain evidence="1 2">CGMCC 1.12644</strain>
    </source>
</reference>
<protein>
    <recommendedName>
        <fullName evidence="3">Alpha/beta hydrolase</fullName>
    </recommendedName>
</protein>
<dbReference type="AlphaFoldDB" id="A0A1W1ZMX1"/>
<dbReference type="STRING" id="1387277.SAMN06295998_10220"/>
<gene>
    <name evidence="1" type="ORF">SAMN06295998_10220</name>
</gene>
<name>A0A1W1ZMX1_9RHOB</name>
<organism evidence="1 2">
    <name type="scientific">Primorskyibacter flagellatus</name>
    <dbReference type="NCBI Taxonomy" id="1387277"/>
    <lineage>
        <taxon>Bacteria</taxon>
        <taxon>Pseudomonadati</taxon>
        <taxon>Pseudomonadota</taxon>
        <taxon>Alphaproteobacteria</taxon>
        <taxon>Rhodobacterales</taxon>
        <taxon>Roseobacteraceae</taxon>
        <taxon>Primorskyibacter</taxon>
    </lineage>
</organism>
<dbReference type="EMBL" id="FWYD01000002">
    <property type="protein sequence ID" value="SMC49756.1"/>
    <property type="molecule type" value="Genomic_DNA"/>
</dbReference>
<evidence type="ECO:0000313" key="2">
    <source>
        <dbReference type="Proteomes" id="UP000192330"/>
    </source>
</evidence>
<dbReference type="RefSeq" id="WP_084350343.1">
    <property type="nucleotide sequence ID" value="NZ_FWYD01000002.1"/>
</dbReference>
<keyword evidence="2" id="KW-1185">Reference proteome</keyword>
<evidence type="ECO:0000313" key="1">
    <source>
        <dbReference type="EMBL" id="SMC49756.1"/>
    </source>
</evidence>
<dbReference type="SUPFAM" id="SSF53474">
    <property type="entry name" value="alpha/beta-Hydrolases"/>
    <property type="match status" value="1"/>
</dbReference>